<gene>
    <name evidence="2" type="ORF">Y981_08575</name>
</gene>
<dbReference type="HOGENOM" id="CLU_000445_92_3_0"/>
<dbReference type="InterPro" id="IPR052020">
    <property type="entry name" value="Cyclic_di-GMP/3'3'-cGAMP_PDE"/>
</dbReference>
<dbReference type="InterPro" id="IPR006675">
    <property type="entry name" value="HDIG_dom"/>
</dbReference>
<evidence type="ECO:0000259" key="1">
    <source>
        <dbReference type="PROSITE" id="PS51832"/>
    </source>
</evidence>
<dbReference type="OrthoDB" id="9804863at2"/>
<reference evidence="3" key="1">
    <citation type="submission" date="2014-02" db="EMBL/GenBank/DDBJ databases">
        <title>Complete genome sequence and comparative genomic analysis of the nitrogen-fixing bacterium Leptospirillum ferriphilum YSK.</title>
        <authorList>
            <person name="Guo X."/>
            <person name="Yin H."/>
            <person name="Liang Y."/>
            <person name="Hu Q."/>
            <person name="Ma L."/>
            <person name="Xiao Y."/>
            <person name="Zhang X."/>
            <person name="Qiu G."/>
            <person name="Liu X."/>
        </authorList>
    </citation>
    <scope>NUCLEOTIDE SEQUENCE [LARGE SCALE GENOMIC DNA]</scope>
    <source>
        <strain evidence="3">YSK</strain>
    </source>
</reference>
<keyword evidence="3" id="KW-1185">Reference proteome</keyword>
<dbReference type="Proteomes" id="UP000027059">
    <property type="component" value="Chromosome"/>
</dbReference>
<dbReference type="NCBIfam" id="TIGR00277">
    <property type="entry name" value="HDIG"/>
    <property type="match status" value="1"/>
</dbReference>
<dbReference type="InterPro" id="IPR003607">
    <property type="entry name" value="HD/PDEase_dom"/>
</dbReference>
<dbReference type="Gene3D" id="1.10.3210.10">
    <property type="entry name" value="Hypothetical protein af1432"/>
    <property type="match status" value="1"/>
</dbReference>
<dbReference type="PANTHER" id="PTHR45228:SF4">
    <property type="entry name" value="LIPOPROTEIN"/>
    <property type="match status" value="1"/>
</dbReference>
<dbReference type="AlphaFoldDB" id="A0A059Y026"/>
<accession>A0A059Y026</accession>
<feature type="domain" description="HD-GYP" evidence="1">
    <location>
        <begin position="29"/>
        <end position="224"/>
    </location>
</feature>
<dbReference type="SMART" id="SM00471">
    <property type="entry name" value="HDc"/>
    <property type="match status" value="1"/>
</dbReference>
<dbReference type="CDD" id="cd00077">
    <property type="entry name" value="HDc"/>
    <property type="match status" value="1"/>
</dbReference>
<dbReference type="PANTHER" id="PTHR45228">
    <property type="entry name" value="CYCLIC DI-GMP PHOSPHODIESTERASE TM_0186-RELATED"/>
    <property type="match status" value="1"/>
</dbReference>
<sequence length="254" mass="29272">MQSPPKLSFEELTLRNFSPHTFASVTHHLYQTTLSLIDEFMTMLDHWTFERRSHSYRVAHLALAIGKEMELSHRELFVLGVGSLLHDIGKMRIPREILVKPGKLTEEEWSVMRKHPDLGADILKRFPSLAFARDIVHQHQERWDGNGYPQKLKGEEIVLGARIFAVADSFDAMTNQRSYNQVVNGPEAVREIVRQSGILYDPQVIRHFRKMGDPMVWEHRFRGGEENFLPTIFPLEGFVGLFSEPVPEEGPPAF</sequence>
<protein>
    <submittedName>
        <fullName evidence="2">Chemotaxis protein CheY</fullName>
    </submittedName>
</protein>
<name>A0A059Y026_9BACT</name>
<dbReference type="RefSeq" id="WP_051613842.1">
    <property type="nucleotide sequence ID" value="NZ_CP007243.1"/>
</dbReference>
<proteinExistence type="predicted"/>
<dbReference type="PROSITE" id="PS51832">
    <property type="entry name" value="HD_GYP"/>
    <property type="match status" value="1"/>
</dbReference>
<dbReference type="InterPro" id="IPR037522">
    <property type="entry name" value="HD_GYP_dom"/>
</dbReference>
<evidence type="ECO:0000313" key="2">
    <source>
        <dbReference type="EMBL" id="AIA30792.1"/>
    </source>
</evidence>
<evidence type="ECO:0000313" key="3">
    <source>
        <dbReference type="Proteomes" id="UP000027059"/>
    </source>
</evidence>
<reference evidence="2 3" key="2">
    <citation type="journal article" date="2015" name="Biomed. Res. Int.">
        <title>Effects of Arsenite Resistance on the Growth and Functional Gene Expression of Leptospirillum ferriphilum and Acidithiobacillus thiooxidans in Pure Culture and Coculture.</title>
        <authorList>
            <person name="Jiang H."/>
            <person name="Liang Y."/>
            <person name="Yin H."/>
            <person name="Xiao Y."/>
            <person name="Guo X."/>
            <person name="Xu Y."/>
            <person name="Hu Q."/>
            <person name="Liu H."/>
            <person name="Liu X."/>
        </authorList>
    </citation>
    <scope>NUCLEOTIDE SEQUENCE [LARGE SCALE GENOMIC DNA]</scope>
    <source>
        <strain evidence="2 3">YSK</strain>
    </source>
</reference>
<dbReference type="KEGG" id="lfp:Y981_08575"/>
<dbReference type="Pfam" id="PF13487">
    <property type="entry name" value="HD_5"/>
    <property type="match status" value="1"/>
</dbReference>
<dbReference type="SUPFAM" id="SSF109604">
    <property type="entry name" value="HD-domain/PDEase-like"/>
    <property type="match status" value="1"/>
</dbReference>
<dbReference type="EMBL" id="CP007243">
    <property type="protein sequence ID" value="AIA30792.1"/>
    <property type="molecule type" value="Genomic_DNA"/>
</dbReference>
<organism evidence="2 3">
    <name type="scientific">Leptospirillum ferriphilum YSK</name>
    <dbReference type="NCBI Taxonomy" id="1441628"/>
    <lineage>
        <taxon>Bacteria</taxon>
        <taxon>Pseudomonadati</taxon>
        <taxon>Nitrospirota</taxon>
        <taxon>Nitrospiria</taxon>
        <taxon>Nitrospirales</taxon>
        <taxon>Nitrospiraceae</taxon>
        <taxon>Leptospirillum</taxon>
    </lineage>
</organism>